<dbReference type="InterPro" id="IPR036259">
    <property type="entry name" value="MFS_trans_sf"/>
</dbReference>
<organism evidence="3 4">
    <name type="scientific">Blastococcus mobilis</name>
    <dbReference type="NCBI Taxonomy" id="1938746"/>
    <lineage>
        <taxon>Bacteria</taxon>
        <taxon>Bacillati</taxon>
        <taxon>Actinomycetota</taxon>
        <taxon>Actinomycetes</taxon>
        <taxon>Geodermatophilales</taxon>
        <taxon>Geodermatophilaceae</taxon>
        <taxon>Blastococcus</taxon>
    </lineage>
</organism>
<feature type="transmembrane region" description="Helical" evidence="2">
    <location>
        <begin position="43"/>
        <end position="61"/>
    </location>
</feature>
<feature type="region of interest" description="Disordered" evidence="1">
    <location>
        <begin position="391"/>
        <end position="417"/>
    </location>
</feature>
<feature type="transmembrane region" description="Helical" evidence="2">
    <location>
        <begin position="212"/>
        <end position="233"/>
    </location>
</feature>
<feature type="transmembrane region" description="Helical" evidence="2">
    <location>
        <begin position="68"/>
        <end position="89"/>
    </location>
</feature>
<feature type="transmembrane region" description="Helical" evidence="2">
    <location>
        <begin position="161"/>
        <end position="181"/>
    </location>
</feature>
<evidence type="ECO:0000313" key="3">
    <source>
        <dbReference type="EMBL" id="SNR64622.1"/>
    </source>
</evidence>
<accession>A0A238Y0X5</accession>
<evidence type="ECO:0000313" key="4">
    <source>
        <dbReference type="Proteomes" id="UP000198403"/>
    </source>
</evidence>
<feature type="transmembrane region" description="Helical" evidence="2">
    <location>
        <begin position="245"/>
        <end position="265"/>
    </location>
</feature>
<dbReference type="Pfam" id="PF07690">
    <property type="entry name" value="MFS_1"/>
    <property type="match status" value="1"/>
</dbReference>
<feature type="compositionally biased region" description="Pro residues" evidence="1">
    <location>
        <begin position="391"/>
        <end position="401"/>
    </location>
</feature>
<dbReference type="GO" id="GO:0022857">
    <property type="term" value="F:transmembrane transporter activity"/>
    <property type="evidence" value="ECO:0007669"/>
    <property type="project" value="InterPro"/>
</dbReference>
<gene>
    <name evidence="3" type="ORF">SAMN06272737_1177</name>
</gene>
<feature type="transmembrane region" description="Helical" evidence="2">
    <location>
        <begin position="95"/>
        <end position="120"/>
    </location>
</feature>
<keyword evidence="2" id="KW-0812">Transmembrane</keyword>
<dbReference type="OrthoDB" id="8579878at2"/>
<keyword evidence="4" id="KW-1185">Reference proteome</keyword>
<name>A0A238Y0X5_9ACTN</name>
<dbReference type="AlphaFoldDB" id="A0A238Y0X5"/>
<dbReference type="InterPro" id="IPR011701">
    <property type="entry name" value="MFS"/>
</dbReference>
<sequence length="417" mass="41544">MRARVVLALVVALQLVAETALTPYWPLLLRTLFGVEELAATGTYLTVCRVAGLAALPLWGLAARRWPLPHLLVAGLLGSAVFDLGLALAPSLTLFTALSAGVVATGSSMVLAYPALVAVADRGRDGDRLSGVVVYAAVFHTASVLATLVGAGVVALPQPRAGLAAFAVADLVLAVAVWRVVARYRSAVPVPGDEAGTGPAEGGVRRRLPAGALLGVAALAVLVDLGTAVPRPFFTELVLRGGGSLTAAAVLFLLPAVAGLAVLPAARPLARRWGRRLLPASAALAAGGLGLQALSATLGHAGLTALTAGRVVFGLGLGLLAVALDLRVFAAVGTDGPGFTAVETARSGALLAAPLLATTTAAVALPAPLAAAAVLMAAAALVSPLLRDATPPPAVPSPTPAAPALVPVPEVLDEPAR</sequence>
<dbReference type="EMBL" id="FZNO01000017">
    <property type="protein sequence ID" value="SNR64622.1"/>
    <property type="molecule type" value="Genomic_DNA"/>
</dbReference>
<dbReference type="Gene3D" id="1.20.1250.20">
    <property type="entry name" value="MFS general substrate transporter like domains"/>
    <property type="match status" value="2"/>
</dbReference>
<evidence type="ECO:0008006" key="5">
    <source>
        <dbReference type="Google" id="ProtNLM"/>
    </source>
</evidence>
<reference evidence="3 4" key="1">
    <citation type="submission" date="2017-06" db="EMBL/GenBank/DDBJ databases">
        <authorList>
            <person name="Kim H.J."/>
            <person name="Triplett B.A."/>
        </authorList>
    </citation>
    <scope>NUCLEOTIDE SEQUENCE [LARGE SCALE GENOMIC DNA]</scope>
    <source>
        <strain evidence="3 4">DSM 44272</strain>
    </source>
</reference>
<evidence type="ECO:0000256" key="2">
    <source>
        <dbReference type="SAM" id="Phobius"/>
    </source>
</evidence>
<keyword evidence="2" id="KW-1133">Transmembrane helix</keyword>
<dbReference type="RefSeq" id="WP_089337423.1">
    <property type="nucleotide sequence ID" value="NZ_FZNO01000017.1"/>
</dbReference>
<evidence type="ECO:0000256" key="1">
    <source>
        <dbReference type="SAM" id="MobiDB-lite"/>
    </source>
</evidence>
<protein>
    <recommendedName>
        <fullName evidence="5">Major Facilitator Superfamily protein</fullName>
    </recommendedName>
</protein>
<feature type="transmembrane region" description="Helical" evidence="2">
    <location>
        <begin position="311"/>
        <end position="330"/>
    </location>
</feature>
<feature type="transmembrane region" description="Helical" evidence="2">
    <location>
        <begin position="351"/>
        <end position="382"/>
    </location>
</feature>
<keyword evidence="2" id="KW-0472">Membrane</keyword>
<feature type="transmembrane region" description="Helical" evidence="2">
    <location>
        <begin position="132"/>
        <end position="155"/>
    </location>
</feature>
<dbReference type="SUPFAM" id="SSF103473">
    <property type="entry name" value="MFS general substrate transporter"/>
    <property type="match status" value="2"/>
</dbReference>
<dbReference type="Proteomes" id="UP000198403">
    <property type="component" value="Unassembled WGS sequence"/>
</dbReference>
<proteinExistence type="predicted"/>